<reference evidence="2 3" key="1">
    <citation type="submission" date="2023-12" db="EMBL/GenBank/DDBJ databases">
        <title>the genome sequence of Hyalangium sp. s54d21.</title>
        <authorList>
            <person name="Zhang X."/>
        </authorList>
    </citation>
    <scope>NUCLEOTIDE SEQUENCE [LARGE SCALE GENOMIC DNA]</scope>
    <source>
        <strain evidence="3">s54d21</strain>
    </source>
</reference>
<evidence type="ECO:0000313" key="2">
    <source>
        <dbReference type="EMBL" id="MDY7225158.1"/>
    </source>
</evidence>
<dbReference type="PANTHER" id="PTHR28283:SF1">
    <property type="entry name" value="3',5'-CYCLIC-NUCLEOTIDE PHOSPHODIESTERASE 1"/>
    <property type="match status" value="1"/>
</dbReference>
<dbReference type="InterPro" id="IPR036866">
    <property type="entry name" value="RibonucZ/Hydroxyglut_hydro"/>
</dbReference>
<feature type="domain" description="Metallo-beta-lactamase" evidence="1">
    <location>
        <begin position="17"/>
        <end position="198"/>
    </location>
</feature>
<proteinExistence type="predicted"/>
<keyword evidence="3" id="KW-1185">Reference proteome</keyword>
<dbReference type="SUPFAM" id="SSF56281">
    <property type="entry name" value="Metallo-hydrolase/oxidoreductase"/>
    <property type="match status" value="1"/>
</dbReference>
<dbReference type="InterPro" id="IPR001279">
    <property type="entry name" value="Metallo-B-lactamas"/>
</dbReference>
<dbReference type="EMBL" id="JAXIVS010000001">
    <property type="protein sequence ID" value="MDY7225158.1"/>
    <property type="molecule type" value="Genomic_DNA"/>
</dbReference>
<dbReference type="GO" id="GO:0004114">
    <property type="term" value="F:3',5'-cyclic-nucleotide phosphodiesterase activity"/>
    <property type="evidence" value="ECO:0007669"/>
    <property type="project" value="UniProtKB-EC"/>
</dbReference>
<comment type="caution">
    <text evidence="2">The sequence shown here is derived from an EMBL/GenBank/DDBJ whole genome shotgun (WGS) entry which is preliminary data.</text>
</comment>
<dbReference type="SMART" id="SM00849">
    <property type="entry name" value="Lactamase_B"/>
    <property type="match status" value="1"/>
</dbReference>
<dbReference type="CDD" id="cd07735">
    <property type="entry name" value="class_II_PDE_MBL-fold"/>
    <property type="match status" value="1"/>
</dbReference>
<keyword evidence="2" id="KW-0378">Hydrolase</keyword>
<accession>A0ABU5GVE6</accession>
<evidence type="ECO:0000313" key="3">
    <source>
        <dbReference type="Proteomes" id="UP001291309"/>
    </source>
</evidence>
<dbReference type="InterPro" id="IPR000396">
    <property type="entry name" value="Pdiesterase2"/>
</dbReference>
<evidence type="ECO:0000259" key="1">
    <source>
        <dbReference type="SMART" id="SM00849"/>
    </source>
</evidence>
<dbReference type="Proteomes" id="UP001291309">
    <property type="component" value="Unassembled WGS sequence"/>
</dbReference>
<dbReference type="Pfam" id="PF12706">
    <property type="entry name" value="Lactamase_B_2"/>
    <property type="match status" value="1"/>
</dbReference>
<dbReference type="EC" id="3.1.4.17" evidence="2"/>
<name>A0ABU5GVE6_9BACT</name>
<dbReference type="RefSeq" id="WP_321543876.1">
    <property type="nucleotide sequence ID" value="NZ_JAXIVS010000001.1"/>
</dbReference>
<protein>
    <submittedName>
        <fullName evidence="2">3',5'-cyclic-nucleotide phosphodiesterase</fullName>
        <ecNumber evidence="2">3.1.4.17</ecNumber>
    </submittedName>
</protein>
<sequence length="251" mass="27806">MKLHVLGCHGGELPSCRTTCFLVDDVLALDAGALTSTLTLEQLCKVDDILVGHSHFDHVKDLPLLADLVIGRRDTPVTIHASRECARSLREYMFNNALWPDFTRIPTKKDPVLRIKAFRAGSTFQVGRYTVQSIPVSHPVESCAFIVSNGQSSLAMSGDTGPTEKLWKALNQAKNLKALLLETSFPNALQQLADLSGHLTPRTLQSELTKFERNGTDVLLYHLKPAFVSQLKRELAELPVNILELGDTFEF</sequence>
<dbReference type="PANTHER" id="PTHR28283">
    <property type="entry name" value="3',5'-CYCLIC-NUCLEOTIDE PHOSPHODIESTERASE 1"/>
    <property type="match status" value="1"/>
</dbReference>
<organism evidence="2 3">
    <name type="scientific">Hyalangium rubrum</name>
    <dbReference type="NCBI Taxonomy" id="3103134"/>
    <lineage>
        <taxon>Bacteria</taxon>
        <taxon>Pseudomonadati</taxon>
        <taxon>Myxococcota</taxon>
        <taxon>Myxococcia</taxon>
        <taxon>Myxococcales</taxon>
        <taxon>Cystobacterineae</taxon>
        <taxon>Archangiaceae</taxon>
        <taxon>Hyalangium</taxon>
    </lineage>
</organism>
<dbReference type="Gene3D" id="3.60.15.10">
    <property type="entry name" value="Ribonuclease Z/Hydroxyacylglutathione hydrolase-like"/>
    <property type="match status" value="1"/>
</dbReference>
<gene>
    <name evidence="2" type="ORF">SYV04_02140</name>
</gene>
<dbReference type="PRINTS" id="PR00388">
    <property type="entry name" value="PDIESTERASE2"/>
</dbReference>